<gene>
    <name evidence="1" type="ORF">DHA2_153523</name>
</gene>
<dbReference type="Proteomes" id="UP000018320">
    <property type="component" value="Unassembled WGS sequence"/>
</dbReference>
<name>V6T7H6_GIAIN</name>
<reference evidence="1 2" key="2">
    <citation type="journal article" date="2013" name="Genome Biol. Evol.">
        <title>Genome sequencing of Giardia lamblia genotypes A2 and B isolates (DH and GS) and comparative analysis with the genomes of genotypes A1 and E (WB and Pig).</title>
        <authorList>
            <person name="Adam R.D."/>
            <person name="Dahlstrom E.W."/>
            <person name="Martens C.A."/>
            <person name="Bruno D.P."/>
            <person name="Barbian K.D."/>
            <person name="Ricklefs S.M."/>
            <person name="Hernandez M.M."/>
            <person name="Narla N.P."/>
            <person name="Patel R.B."/>
            <person name="Porcella S.F."/>
            <person name="Nash T.E."/>
        </authorList>
    </citation>
    <scope>NUCLEOTIDE SEQUENCE [LARGE SCALE GENOMIC DNA]</scope>
    <source>
        <strain evidence="1 2">DH</strain>
    </source>
</reference>
<reference evidence="2" key="1">
    <citation type="submission" date="2012-02" db="EMBL/GenBank/DDBJ databases">
        <title>Genome sequencing of Giardia lamblia Genotypes A2 and B isolates (DH and GS) and comparative analysis with the genomes of Genotypes A1 and E (WB and Pig).</title>
        <authorList>
            <person name="Adam R."/>
            <person name="Dahlstrom E."/>
            <person name="Martens C."/>
            <person name="Bruno D."/>
            <person name="Barbian K."/>
            <person name="Porcella S.F."/>
            <person name="Nash T."/>
        </authorList>
    </citation>
    <scope>NUCLEOTIDE SEQUENCE</scope>
    <source>
        <strain evidence="2">DH</strain>
    </source>
</reference>
<accession>V6T7H6</accession>
<dbReference type="EMBL" id="AHGT01000129">
    <property type="protein sequence ID" value="ESU34848.1"/>
    <property type="molecule type" value="Genomic_DNA"/>
</dbReference>
<dbReference type="AlphaFoldDB" id="V6T7H6"/>
<dbReference type="GO" id="GO:0016740">
    <property type="term" value="F:transferase activity"/>
    <property type="evidence" value="ECO:0007669"/>
    <property type="project" value="UniProtKB-KW"/>
</dbReference>
<evidence type="ECO:0000313" key="2">
    <source>
        <dbReference type="Proteomes" id="UP000018320"/>
    </source>
</evidence>
<proteinExistence type="predicted"/>
<organism evidence="1 2">
    <name type="scientific">Giardia intestinalis</name>
    <name type="common">Giardia lamblia</name>
    <dbReference type="NCBI Taxonomy" id="5741"/>
    <lineage>
        <taxon>Eukaryota</taxon>
        <taxon>Metamonada</taxon>
        <taxon>Diplomonadida</taxon>
        <taxon>Hexamitidae</taxon>
        <taxon>Giardiinae</taxon>
        <taxon>Giardia</taxon>
    </lineage>
</organism>
<protein>
    <submittedName>
        <fullName evidence="1">Protein farnesyltransferase beta subunit</fullName>
    </submittedName>
</protein>
<comment type="caution">
    <text evidence="1">The sequence shown here is derived from an EMBL/GenBank/DDBJ whole genome shotgun (WGS) entry which is preliminary data.</text>
</comment>
<evidence type="ECO:0000313" key="1">
    <source>
        <dbReference type="EMBL" id="ESU34848.1"/>
    </source>
</evidence>
<sequence length="72" mass="8136">MQAETLRCAAIWSIKSLLSAQGMLECSKLAGPLYSRQGLLSALYSYGIYPCRISKNTRINSTECLGFWDLRW</sequence>
<dbReference type="VEuPathDB" id="GiardiaDB:DHA2_153523"/>
<keyword evidence="1" id="KW-0808">Transferase</keyword>